<dbReference type="EMBL" id="CP071503">
    <property type="protein sequence ID" value="QSX35003.1"/>
    <property type="molecule type" value="Genomic_DNA"/>
</dbReference>
<evidence type="ECO:0000256" key="1">
    <source>
        <dbReference type="ARBA" id="ARBA00001974"/>
    </source>
</evidence>
<name>A0ABX7QWJ2_9GAMM</name>
<evidence type="ECO:0000259" key="7">
    <source>
        <dbReference type="PROSITE" id="PS00623"/>
    </source>
</evidence>
<dbReference type="InterPro" id="IPR012132">
    <property type="entry name" value="GMC_OxRdtase"/>
</dbReference>
<dbReference type="PANTHER" id="PTHR11552">
    <property type="entry name" value="GLUCOSE-METHANOL-CHOLINE GMC OXIDOREDUCTASE"/>
    <property type="match status" value="1"/>
</dbReference>
<dbReference type="InterPro" id="IPR036188">
    <property type="entry name" value="FAD/NAD-bd_sf"/>
</dbReference>
<dbReference type="PROSITE" id="PS00623">
    <property type="entry name" value="GMC_OXRED_1"/>
    <property type="match status" value="1"/>
</dbReference>
<keyword evidence="9" id="KW-1185">Reference proteome</keyword>
<dbReference type="Gene3D" id="3.50.50.60">
    <property type="entry name" value="FAD/NAD(P)-binding domain"/>
    <property type="match status" value="1"/>
</dbReference>
<evidence type="ECO:0000256" key="5">
    <source>
        <dbReference type="RuleBase" id="RU003968"/>
    </source>
</evidence>
<sequence>MLRPCAYDYIIVGAGSAGCVIAYNLLTRKKGTVLLLEAGGNDNNLFIKAPGGMALVIPKKSWPYVAEPEPYTLNRPMDVLQGRVLGGGSSINGMVYVRGQRSDYDAWEKDFGATGWNGDTMLHYFKKAENNEAMANEYHGNKGQLFVSENRYRHPMSDAFVRAGQQAGYEYIVDHNGARMEGVGFYQTTTHNGERASTARTYLKQVRNDKNLTLELNALVSRVEIENGRATGVTYKVHGKEVTATANQEVIVAAGAIGSAKVLQLSGVGPADVLKRAGVKQKLELPVGKNFHDHLHMSVNATIKEPISLYGEDKGLKALGHGIEWVFSRSGVLTSPILEAFAFIDSTGSGKPDVQFHFLPILDTWDDPDLNQKGRTHGITIKTGHLQPKSRGEVEIRSANPEDLPRIRAAYLEKEEDVQGQIRATKLALKFFEQPALKEHVVEVFNPTCSADDDAAIEEYVRRVSRTVYHPVGTCRIGQDPATSVVDPELRVHGIKGLRVADSSVMPHIPSGNTNAPTIAIAEKASDLICGIKDPLGSQTLSAKPAKPAAKVREAEAELAVK</sequence>
<evidence type="ECO:0000313" key="8">
    <source>
        <dbReference type="EMBL" id="QSX35003.1"/>
    </source>
</evidence>
<keyword evidence="3 5" id="KW-0285">Flavoprotein</keyword>
<dbReference type="PANTHER" id="PTHR11552:SF147">
    <property type="entry name" value="CHOLINE DEHYDROGENASE, MITOCHONDRIAL"/>
    <property type="match status" value="1"/>
</dbReference>
<dbReference type="Proteomes" id="UP000662770">
    <property type="component" value="Chromosome"/>
</dbReference>
<dbReference type="PIRSF" id="PIRSF000137">
    <property type="entry name" value="Alcohol_oxidase"/>
    <property type="match status" value="1"/>
</dbReference>
<comment type="cofactor">
    <cofactor evidence="1">
        <name>FAD</name>
        <dbReference type="ChEBI" id="CHEBI:57692"/>
    </cofactor>
</comment>
<dbReference type="Pfam" id="PF05199">
    <property type="entry name" value="GMC_oxred_C"/>
    <property type="match status" value="1"/>
</dbReference>
<organism evidence="8 9">
    <name type="scientific">Shewanella avicenniae</name>
    <dbReference type="NCBI Taxonomy" id="2814294"/>
    <lineage>
        <taxon>Bacteria</taxon>
        <taxon>Pseudomonadati</taxon>
        <taxon>Pseudomonadota</taxon>
        <taxon>Gammaproteobacteria</taxon>
        <taxon>Alteromonadales</taxon>
        <taxon>Shewanellaceae</taxon>
        <taxon>Shewanella</taxon>
    </lineage>
</organism>
<evidence type="ECO:0000256" key="3">
    <source>
        <dbReference type="ARBA" id="ARBA00022630"/>
    </source>
</evidence>
<dbReference type="Gene3D" id="3.30.560.10">
    <property type="entry name" value="Glucose Oxidase, domain 3"/>
    <property type="match status" value="1"/>
</dbReference>
<evidence type="ECO:0000256" key="6">
    <source>
        <dbReference type="SAM" id="Phobius"/>
    </source>
</evidence>
<dbReference type="PROSITE" id="PS51257">
    <property type="entry name" value="PROKAR_LIPOPROTEIN"/>
    <property type="match status" value="1"/>
</dbReference>
<protein>
    <submittedName>
        <fullName evidence="8">FAD-dependent oxidoreductase</fullName>
    </submittedName>
</protein>
<evidence type="ECO:0000256" key="4">
    <source>
        <dbReference type="ARBA" id="ARBA00022827"/>
    </source>
</evidence>
<dbReference type="SUPFAM" id="SSF51905">
    <property type="entry name" value="FAD/NAD(P)-binding domain"/>
    <property type="match status" value="1"/>
</dbReference>
<dbReference type="InterPro" id="IPR000172">
    <property type="entry name" value="GMC_OxRdtase_N"/>
</dbReference>
<dbReference type="SUPFAM" id="SSF54373">
    <property type="entry name" value="FAD-linked reductases, C-terminal domain"/>
    <property type="match status" value="1"/>
</dbReference>
<keyword evidence="6" id="KW-1133">Transmembrane helix</keyword>
<keyword evidence="6" id="KW-0812">Transmembrane</keyword>
<comment type="similarity">
    <text evidence="2 5">Belongs to the GMC oxidoreductase family.</text>
</comment>
<keyword evidence="4 5" id="KW-0274">FAD</keyword>
<evidence type="ECO:0000256" key="2">
    <source>
        <dbReference type="ARBA" id="ARBA00010790"/>
    </source>
</evidence>
<gene>
    <name evidence="8" type="ORF">JYB87_07235</name>
</gene>
<dbReference type="InterPro" id="IPR007867">
    <property type="entry name" value="GMC_OxRtase_C"/>
</dbReference>
<dbReference type="RefSeq" id="WP_207356200.1">
    <property type="nucleotide sequence ID" value="NZ_CP071503.1"/>
</dbReference>
<feature type="transmembrane region" description="Helical" evidence="6">
    <location>
        <begin position="6"/>
        <end position="26"/>
    </location>
</feature>
<accession>A0ABX7QWJ2</accession>
<dbReference type="Pfam" id="PF00732">
    <property type="entry name" value="GMC_oxred_N"/>
    <property type="match status" value="1"/>
</dbReference>
<feature type="domain" description="Glucose-methanol-choline oxidoreductase N-terminal" evidence="7">
    <location>
        <begin position="82"/>
        <end position="105"/>
    </location>
</feature>
<proteinExistence type="inferred from homology"/>
<reference evidence="8 9" key="1">
    <citation type="submission" date="2021-03" db="EMBL/GenBank/DDBJ databases">
        <title>Novel species identification of genus Shewanella.</title>
        <authorList>
            <person name="Liu G."/>
            <person name="Zhang Q."/>
        </authorList>
    </citation>
    <scope>NUCLEOTIDE SEQUENCE [LARGE SCALE GENOMIC DNA]</scope>
    <source>
        <strain evidence="8 9">FJAT-51800</strain>
    </source>
</reference>
<keyword evidence="6" id="KW-0472">Membrane</keyword>
<evidence type="ECO:0000313" key="9">
    <source>
        <dbReference type="Proteomes" id="UP000662770"/>
    </source>
</evidence>